<evidence type="ECO:0000256" key="3">
    <source>
        <dbReference type="ARBA" id="ARBA00023163"/>
    </source>
</evidence>
<dbReference type="PROSITE" id="PS50977">
    <property type="entry name" value="HTH_TETR_2"/>
    <property type="match status" value="1"/>
</dbReference>
<dbReference type="SUPFAM" id="SSF48498">
    <property type="entry name" value="Tetracyclin repressor-like, C-terminal domain"/>
    <property type="match status" value="1"/>
</dbReference>
<dbReference type="InterPro" id="IPR009057">
    <property type="entry name" value="Homeodomain-like_sf"/>
</dbReference>
<dbReference type="InterPro" id="IPR011075">
    <property type="entry name" value="TetR_C"/>
</dbReference>
<dbReference type="SUPFAM" id="SSF46689">
    <property type="entry name" value="Homeodomain-like"/>
    <property type="match status" value="1"/>
</dbReference>
<keyword evidence="1" id="KW-0805">Transcription regulation</keyword>
<dbReference type="GO" id="GO:0003700">
    <property type="term" value="F:DNA-binding transcription factor activity"/>
    <property type="evidence" value="ECO:0007669"/>
    <property type="project" value="TreeGrafter"/>
</dbReference>
<dbReference type="Proteomes" id="UP000077381">
    <property type="component" value="Unassembled WGS sequence"/>
</dbReference>
<feature type="DNA-binding region" description="H-T-H motif" evidence="4">
    <location>
        <begin position="41"/>
        <end position="60"/>
    </location>
</feature>
<dbReference type="AlphaFoldDB" id="A0A177HS79"/>
<dbReference type="Pfam" id="PF16859">
    <property type="entry name" value="TetR_C_11"/>
    <property type="match status" value="1"/>
</dbReference>
<reference evidence="6 7" key="1">
    <citation type="submission" date="2015-12" db="EMBL/GenBank/DDBJ databases">
        <title>Genome sequence of Streptomyces sp. G25.</title>
        <authorList>
            <person name="Poehlein A."/>
            <person name="Roettig A."/>
            <person name="Hiessl S."/>
            <person name="Hauschild P."/>
            <person name="Schauer J."/>
            <person name="Madkour M.H."/>
            <person name="Al-Ansari A.M."/>
            <person name="Almakishah N.H."/>
            <person name="Steinbuechel A."/>
            <person name="Daniel R."/>
        </authorList>
    </citation>
    <scope>NUCLEOTIDE SEQUENCE [LARGE SCALE GENOMIC DNA]</scope>
    <source>
        <strain evidence="7">G25(2015)</strain>
    </source>
</reference>
<accession>A0A177HS79</accession>
<proteinExistence type="predicted"/>
<evidence type="ECO:0000256" key="4">
    <source>
        <dbReference type="PROSITE-ProRule" id="PRU00335"/>
    </source>
</evidence>
<dbReference type="InterPro" id="IPR001647">
    <property type="entry name" value="HTH_TetR"/>
</dbReference>
<keyword evidence="7" id="KW-1185">Reference proteome</keyword>
<sequence>MDLADRHEQRRGRPRSEAVERAIIEGVVALVEQGVPLAEVSIERVARTAGVGKATIYRRWSGREELFCDVLRAVQPEDPEPTGESMRDDLIALLESMRLRGLANRSSALLHNVLAQMKSQPRVWAAYHATVIEPRRRATLEVLRRGVENGELRDDVDLELVSDLFTGPMLVRSVMRPDAELEADLPEQIVDSVLRGLRP</sequence>
<name>A0A177HS79_9ACTN</name>
<gene>
    <name evidence="6" type="ORF">STSP_29240</name>
</gene>
<dbReference type="InterPro" id="IPR036271">
    <property type="entry name" value="Tet_transcr_reg_TetR-rel_C_sf"/>
</dbReference>
<dbReference type="Pfam" id="PF00440">
    <property type="entry name" value="TetR_N"/>
    <property type="match status" value="1"/>
</dbReference>
<dbReference type="EMBL" id="LOHS01000074">
    <property type="protein sequence ID" value="OAH13753.1"/>
    <property type="molecule type" value="Genomic_DNA"/>
</dbReference>
<keyword evidence="2 4" id="KW-0238">DNA-binding</keyword>
<dbReference type="STRING" id="1716141.STSP_29240"/>
<dbReference type="PANTHER" id="PTHR30055:SF148">
    <property type="entry name" value="TETR-FAMILY TRANSCRIPTIONAL REGULATOR"/>
    <property type="match status" value="1"/>
</dbReference>
<comment type="caution">
    <text evidence="6">The sequence shown here is derived from an EMBL/GenBank/DDBJ whole genome shotgun (WGS) entry which is preliminary data.</text>
</comment>
<organism evidence="6 7">
    <name type="scientific">Streptomyces jeddahensis</name>
    <dbReference type="NCBI Taxonomy" id="1716141"/>
    <lineage>
        <taxon>Bacteria</taxon>
        <taxon>Bacillati</taxon>
        <taxon>Actinomycetota</taxon>
        <taxon>Actinomycetes</taxon>
        <taxon>Kitasatosporales</taxon>
        <taxon>Streptomycetaceae</taxon>
        <taxon>Streptomyces</taxon>
    </lineage>
</organism>
<keyword evidence="3" id="KW-0804">Transcription</keyword>
<dbReference type="Gene3D" id="1.10.357.10">
    <property type="entry name" value="Tetracycline Repressor, domain 2"/>
    <property type="match status" value="1"/>
</dbReference>
<feature type="domain" description="HTH tetR-type" evidence="5">
    <location>
        <begin position="17"/>
        <end position="78"/>
    </location>
</feature>
<evidence type="ECO:0000256" key="1">
    <source>
        <dbReference type="ARBA" id="ARBA00023015"/>
    </source>
</evidence>
<dbReference type="PANTHER" id="PTHR30055">
    <property type="entry name" value="HTH-TYPE TRANSCRIPTIONAL REGULATOR RUTR"/>
    <property type="match status" value="1"/>
</dbReference>
<evidence type="ECO:0000313" key="6">
    <source>
        <dbReference type="EMBL" id="OAH13753.1"/>
    </source>
</evidence>
<dbReference type="GO" id="GO:0000976">
    <property type="term" value="F:transcription cis-regulatory region binding"/>
    <property type="evidence" value="ECO:0007669"/>
    <property type="project" value="TreeGrafter"/>
</dbReference>
<protein>
    <submittedName>
        <fullName evidence="6">Bacterial regulatory protein, tetR family</fullName>
    </submittedName>
</protein>
<dbReference type="PATRIC" id="fig|1716141.3.peg.3078"/>
<dbReference type="Gene3D" id="1.10.10.60">
    <property type="entry name" value="Homeodomain-like"/>
    <property type="match status" value="1"/>
</dbReference>
<evidence type="ECO:0000256" key="2">
    <source>
        <dbReference type="ARBA" id="ARBA00023125"/>
    </source>
</evidence>
<dbReference type="OrthoDB" id="9796019at2"/>
<dbReference type="RefSeq" id="WP_067277034.1">
    <property type="nucleotide sequence ID" value="NZ_LOHS01000074.1"/>
</dbReference>
<dbReference type="InterPro" id="IPR050109">
    <property type="entry name" value="HTH-type_TetR-like_transc_reg"/>
</dbReference>
<evidence type="ECO:0000313" key="7">
    <source>
        <dbReference type="Proteomes" id="UP000077381"/>
    </source>
</evidence>
<evidence type="ECO:0000259" key="5">
    <source>
        <dbReference type="PROSITE" id="PS50977"/>
    </source>
</evidence>